<name>A0A2T5C628_9BACT</name>
<dbReference type="AlphaFoldDB" id="A0A2T5C628"/>
<dbReference type="EMBL" id="QAAD01000001">
    <property type="protein sequence ID" value="PTN10419.1"/>
    <property type="molecule type" value="Genomic_DNA"/>
</dbReference>
<sequence length="511" mass="57328">MKDFKYFFRFLTVALYIVVLASCSNDDEEPALTFPSVQQVDCLVGDQKQLSFEAGADWSLTSSALWCTFVVDDEAVYSCNGTAGAQTVSIRINDDATSPLKSYKAELTLIMGNERQVIFELTRPDTGYELKAFDAEQDLVYNAENPFEQSYAGTTAFAVTANADWVVEASESIDLSETNNYGYAGDVVSIQPRLKEGLQYRKAAWDEELLFKNADGVLIGRLPVHYDGMPADKVEFSNTKPFADEIAFAYNGYSYVWQDQDGYAPMPLSVAARNDDYQLVYVDYVREINEMTWQYEFTCTRMSDESSWIFADDDQAGELSVYMSMNEGMARSAYLMVFPRVVYESLEADFDNLVFSSEEGVVSEYSQYVAGTFTQEGNPKFTRGFTFADMNGDPLYDAWGEPIEAISYMDAIGDMSEDELIAQYGTSNVYILALPLTVPYDAIITKPNGYTGYYLQPVAMNYWDGVDVMMWSMLETMIAGIGESTSGDSPLTIAFYDDMGETYAVLMVIRY</sequence>
<proteinExistence type="predicted"/>
<accession>A0A2T5C628</accession>
<reference evidence="2 3" key="1">
    <citation type="submission" date="2018-04" db="EMBL/GenBank/DDBJ databases">
        <title>Genomic Encyclopedia of Archaeal and Bacterial Type Strains, Phase II (KMG-II): from individual species to whole genera.</title>
        <authorList>
            <person name="Goeker M."/>
        </authorList>
    </citation>
    <scope>NUCLEOTIDE SEQUENCE [LARGE SCALE GENOMIC DNA]</scope>
    <source>
        <strain evidence="2 3">DSM 28823</strain>
    </source>
</reference>
<dbReference type="RefSeq" id="WP_170111241.1">
    <property type="nucleotide sequence ID" value="NZ_OY782574.1"/>
</dbReference>
<dbReference type="Proteomes" id="UP000243525">
    <property type="component" value="Unassembled WGS sequence"/>
</dbReference>
<organism evidence="2 3">
    <name type="scientific">Mangrovibacterium marinum</name>
    <dbReference type="NCBI Taxonomy" id="1639118"/>
    <lineage>
        <taxon>Bacteria</taxon>
        <taxon>Pseudomonadati</taxon>
        <taxon>Bacteroidota</taxon>
        <taxon>Bacteroidia</taxon>
        <taxon>Marinilabiliales</taxon>
        <taxon>Prolixibacteraceae</taxon>
        <taxon>Mangrovibacterium</taxon>
    </lineage>
</organism>
<comment type="caution">
    <text evidence="2">The sequence shown here is derived from an EMBL/GenBank/DDBJ whole genome shotgun (WGS) entry which is preliminary data.</text>
</comment>
<protein>
    <submittedName>
        <fullName evidence="2">Uncharacterized protein DUF5003</fullName>
    </submittedName>
</protein>
<evidence type="ECO:0000256" key="1">
    <source>
        <dbReference type="SAM" id="SignalP"/>
    </source>
</evidence>
<keyword evidence="1" id="KW-0732">Signal</keyword>
<evidence type="ECO:0000313" key="2">
    <source>
        <dbReference type="EMBL" id="PTN10419.1"/>
    </source>
</evidence>
<gene>
    <name evidence="2" type="ORF">C8N47_10167</name>
</gene>
<evidence type="ECO:0000313" key="3">
    <source>
        <dbReference type="Proteomes" id="UP000243525"/>
    </source>
</evidence>
<keyword evidence="3" id="KW-1185">Reference proteome</keyword>
<dbReference type="PROSITE" id="PS51257">
    <property type="entry name" value="PROKAR_LIPOPROTEIN"/>
    <property type="match status" value="1"/>
</dbReference>
<feature type="chain" id="PRO_5015668596" evidence="1">
    <location>
        <begin position="22"/>
        <end position="511"/>
    </location>
</feature>
<feature type="signal peptide" evidence="1">
    <location>
        <begin position="1"/>
        <end position="21"/>
    </location>
</feature>